<dbReference type="PROSITE" id="PS50010">
    <property type="entry name" value="DH_2"/>
    <property type="match status" value="1"/>
</dbReference>
<feature type="region of interest" description="Disordered" evidence="3">
    <location>
        <begin position="102"/>
        <end position="135"/>
    </location>
</feature>
<evidence type="ECO:0000313" key="7">
    <source>
        <dbReference type="Proteomes" id="UP000735302"/>
    </source>
</evidence>
<dbReference type="GO" id="GO:0005737">
    <property type="term" value="C:cytoplasm"/>
    <property type="evidence" value="ECO:0007669"/>
    <property type="project" value="UniProtKB-SubCell"/>
</dbReference>
<accession>A0AAV4CIF2</accession>
<dbReference type="InterPro" id="IPR011993">
    <property type="entry name" value="PH-like_dom_sf"/>
</dbReference>
<dbReference type="GO" id="GO:0035025">
    <property type="term" value="P:positive regulation of Rho protein signal transduction"/>
    <property type="evidence" value="ECO:0007669"/>
    <property type="project" value="TreeGrafter"/>
</dbReference>
<sequence length="492" mass="56129">MTTSTLSRACLCPSDNRENEPRVPELASSALESYVSVSCFDELAALKPKKRRNSGGEEVALRLDGLDTNSDARVRFFSIRQKKSKRSLLRVSASLINLVSPSRNKNESCSFKVPSSPLRPVPAASPYKPPRPSPAKRRVQLSWVDSFGSNGDDKCTLSHHEIKRQEAIYELYQGERDMLEDLTNITKFYRDPLLKLGLISQEEARMFFGNIDSLIPVHEELINRLREQRKPDGRTENIGQHIHDWADHLSVYVQYCANQIKAKAVFDEKKNEPAMDDFLQRCLASPFSRKLDLWTLLDGARGRFVKYPLLVRAILKYLERLEKVIKKADEETGVARCEHSKSCLLYLFDDQKIPEIEQSTALLCNGCMKNVKGSKLFVFLFERAVVVTRSTHQQGRQMYQVYRQPMPVSELQVEDLPDGEVKLGSFRNAFGQGSQIAKNVIRISFKDSEKGQSHTLLANDEHDKRQWMQAFRKVTSCVEEVSENSNISKAKH</sequence>
<name>A0AAV4CIF2_9GAST</name>
<dbReference type="SUPFAM" id="SSF50729">
    <property type="entry name" value="PH domain-like"/>
    <property type="match status" value="1"/>
</dbReference>
<dbReference type="PANTHER" id="PTHR46006">
    <property type="entry name" value="RHO GUANINE NUCLEOTIDE EXCHANGE FACTOR AT 64C, ISOFORM A"/>
    <property type="match status" value="1"/>
</dbReference>
<dbReference type="InterPro" id="IPR051480">
    <property type="entry name" value="Endocytic_GEF_Adapter"/>
</dbReference>
<dbReference type="InterPro" id="IPR035899">
    <property type="entry name" value="DBL_dom_sf"/>
</dbReference>
<comment type="caution">
    <text evidence="6">The sequence shown here is derived from an EMBL/GenBank/DDBJ whole genome shotgun (WGS) entry which is preliminary data.</text>
</comment>
<evidence type="ECO:0000256" key="1">
    <source>
        <dbReference type="ARBA" id="ARBA00004496"/>
    </source>
</evidence>
<dbReference type="Pfam" id="PF00621">
    <property type="entry name" value="RhoGEF"/>
    <property type="match status" value="1"/>
</dbReference>
<proteinExistence type="predicted"/>
<dbReference type="Gene3D" id="2.30.29.30">
    <property type="entry name" value="Pleckstrin-homology domain (PH domain)/Phosphotyrosine-binding domain (PTB)"/>
    <property type="match status" value="1"/>
</dbReference>
<evidence type="ECO:0000313" key="6">
    <source>
        <dbReference type="EMBL" id="GFO32635.1"/>
    </source>
</evidence>
<keyword evidence="2" id="KW-0963">Cytoplasm</keyword>
<reference evidence="6 7" key="1">
    <citation type="journal article" date="2021" name="Elife">
        <title>Chloroplast acquisition without the gene transfer in kleptoplastic sea slugs, Plakobranchus ocellatus.</title>
        <authorList>
            <person name="Maeda T."/>
            <person name="Takahashi S."/>
            <person name="Yoshida T."/>
            <person name="Shimamura S."/>
            <person name="Takaki Y."/>
            <person name="Nagai Y."/>
            <person name="Toyoda A."/>
            <person name="Suzuki Y."/>
            <person name="Arimoto A."/>
            <person name="Ishii H."/>
            <person name="Satoh N."/>
            <person name="Nishiyama T."/>
            <person name="Hasebe M."/>
            <person name="Maruyama T."/>
            <person name="Minagawa J."/>
            <person name="Obokata J."/>
            <person name="Shigenobu S."/>
        </authorList>
    </citation>
    <scope>NUCLEOTIDE SEQUENCE [LARGE SCALE GENOMIC DNA]</scope>
</reference>
<keyword evidence="7" id="KW-1185">Reference proteome</keyword>
<dbReference type="InterPro" id="IPR000219">
    <property type="entry name" value="DH_dom"/>
</dbReference>
<dbReference type="PROSITE" id="PS50003">
    <property type="entry name" value="PH_DOMAIN"/>
    <property type="match status" value="1"/>
</dbReference>
<evidence type="ECO:0000259" key="5">
    <source>
        <dbReference type="PROSITE" id="PS50010"/>
    </source>
</evidence>
<dbReference type="PANTHER" id="PTHR46006:SF8">
    <property type="entry name" value="DH DOMAIN-CONTAINING PROTEIN"/>
    <property type="match status" value="1"/>
</dbReference>
<dbReference type="SMART" id="SM00325">
    <property type="entry name" value="RhoGEF"/>
    <property type="match status" value="1"/>
</dbReference>
<dbReference type="Gene3D" id="1.20.900.10">
    <property type="entry name" value="Dbl homology (DH) domain"/>
    <property type="match status" value="1"/>
</dbReference>
<feature type="domain" description="DH" evidence="5">
    <location>
        <begin position="163"/>
        <end position="331"/>
    </location>
</feature>
<organism evidence="6 7">
    <name type="scientific">Plakobranchus ocellatus</name>
    <dbReference type="NCBI Taxonomy" id="259542"/>
    <lineage>
        <taxon>Eukaryota</taxon>
        <taxon>Metazoa</taxon>
        <taxon>Spiralia</taxon>
        <taxon>Lophotrochozoa</taxon>
        <taxon>Mollusca</taxon>
        <taxon>Gastropoda</taxon>
        <taxon>Heterobranchia</taxon>
        <taxon>Euthyneura</taxon>
        <taxon>Panpulmonata</taxon>
        <taxon>Sacoglossa</taxon>
        <taxon>Placobranchoidea</taxon>
        <taxon>Plakobranchidae</taxon>
        <taxon>Plakobranchus</taxon>
    </lineage>
</organism>
<dbReference type="Proteomes" id="UP000735302">
    <property type="component" value="Unassembled WGS sequence"/>
</dbReference>
<gene>
    <name evidence="6" type="ORF">PoB_005914000</name>
</gene>
<dbReference type="CDD" id="cd00160">
    <property type="entry name" value="RhoGEF"/>
    <property type="match status" value="1"/>
</dbReference>
<comment type="subcellular location">
    <subcellularLocation>
        <location evidence="1">Cytoplasm</location>
    </subcellularLocation>
</comment>
<protein>
    <submittedName>
        <fullName evidence="6">Neuroepithelial cell-transforming gene 1 protein</fullName>
    </submittedName>
</protein>
<dbReference type="EMBL" id="BLXT01006644">
    <property type="protein sequence ID" value="GFO32635.1"/>
    <property type="molecule type" value="Genomic_DNA"/>
</dbReference>
<dbReference type="InterPro" id="IPR001849">
    <property type="entry name" value="PH_domain"/>
</dbReference>
<evidence type="ECO:0000259" key="4">
    <source>
        <dbReference type="PROSITE" id="PS50003"/>
    </source>
</evidence>
<dbReference type="SUPFAM" id="SSF48065">
    <property type="entry name" value="DBL homology domain (DH-domain)"/>
    <property type="match status" value="1"/>
</dbReference>
<dbReference type="GO" id="GO:0005085">
    <property type="term" value="F:guanyl-nucleotide exchange factor activity"/>
    <property type="evidence" value="ECO:0007669"/>
    <property type="project" value="InterPro"/>
</dbReference>
<feature type="domain" description="PH" evidence="4">
    <location>
        <begin position="361"/>
        <end position="476"/>
    </location>
</feature>
<dbReference type="AlphaFoldDB" id="A0AAV4CIF2"/>
<dbReference type="Pfam" id="PF22697">
    <property type="entry name" value="SOS1_NGEF_PH"/>
    <property type="match status" value="1"/>
</dbReference>
<evidence type="ECO:0000256" key="3">
    <source>
        <dbReference type="SAM" id="MobiDB-lite"/>
    </source>
</evidence>
<dbReference type="InterPro" id="IPR055251">
    <property type="entry name" value="SOS1_NGEF_PH"/>
</dbReference>
<evidence type="ECO:0000256" key="2">
    <source>
        <dbReference type="ARBA" id="ARBA00022490"/>
    </source>
</evidence>
<dbReference type="SMART" id="SM00233">
    <property type="entry name" value="PH"/>
    <property type="match status" value="1"/>
</dbReference>